<dbReference type="SMART" id="SM00547">
    <property type="entry name" value="ZnF_RBZ"/>
    <property type="match status" value="1"/>
</dbReference>
<feature type="region of interest" description="Disordered" evidence="6">
    <location>
        <begin position="232"/>
        <end position="340"/>
    </location>
</feature>
<dbReference type="GO" id="GO:0008270">
    <property type="term" value="F:zinc ion binding"/>
    <property type="evidence" value="ECO:0007669"/>
    <property type="project" value="UniProtKB-KW"/>
</dbReference>
<dbReference type="PANTHER" id="PTHR46253:SF1">
    <property type="entry name" value="TAB2"/>
    <property type="match status" value="1"/>
</dbReference>
<evidence type="ECO:0000256" key="1">
    <source>
        <dbReference type="ARBA" id="ARBA00022723"/>
    </source>
</evidence>
<name>A0A8K0CE89_IGNLU</name>
<evidence type="ECO:0000256" key="3">
    <source>
        <dbReference type="ARBA" id="ARBA00022833"/>
    </source>
</evidence>
<feature type="compositionally biased region" description="Low complexity" evidence="6">
    <location>
        <begin position="328"/>
        <end position="340"/>
    </location>
</feature>
<dbReference type="Proteomes" id="UP000801492">
    <property type="component" value="Unassembled WGS sequence"/>
</dbReference>
<keyword evidence="9" id="KW-1185">Reference proteome</keyword>
<organism evidence="8 9">
    <name type="scientific">Ignelater luminosus</name>
    <name type="common">Cucubano</name>
    <name type="synonym">Pyrophorus luminosus</name>
    <dbReference type="NCBI Taxonomy" id="2038154"/>
    <lineage>
        <taxon>Eukaryota</taxon>
        <taxon>Metazoa</taxon>
        <taxon>Ecdysozoa</taxon>
        <taxon>Arthropoda</taxon>
        <taxon>Hexapoda</taxon>
        <taxon>Insecta</taxon>
        <taxon>Pterygota</taxon>
        <taxon>Neoptera</taxon>
        <taxon>Endopterygota</taxon>
        <taxon>Coleoptera</taxon>
        <taxon>Polyphaga</taxon>
        <taxon>Elateriformia</taxon>
        <taxon>Elateroidea</taxon>
        <taxon>Elateridae</taxon>
        <taxon>Agrypninae</taxon>
        <taxon>Pyrophorini</taxon>
        <taxon>Ignelater</taxon>
    </lineage>
</organism>
<dbReference type="InterPro" id="IPR036443">
    <property type="entry name" value="Znf_RanBP2_sf"/>
</dbReference>
<dbReference type="EMBL" id="VTPC01090607">
    <property type="protein sequence ID" value="KAF2882547.1"/>
    <property type="molecule type" value="Genomic_DNA"/>
</dbReference>
<dbReference type="Gene3D" id="2.30.30.380">
    <property type="entry name" value="Zn-finger domain of Sec23/24"/>
    <property type="match status" value="1"/>
</dbReference>
<evidence type="ECO:0000256" key="5">
    <source>
        <dbReference type="SAM" id="Coils"/>
    </source>
</evidence>
<accession>A0A8K0CE89</accession>
<feature type="region of interest" description="Disordered" evidence="6">
    <location>
        <begin position="82"/>
        <end position="115"/>
    </location>
</feature>
<dbReference type="Gene3D" id="1.10.8.10">
    <property type="entry name" value="DNA helicase RuvA subunit, C-terminal domain"/>
    <property type="match status" value="1"/>
</dbReference>
<evidence type="ECO:0000256" key="4">
    <source>
        <dbReference type="PROSITE-ProRule" id="PRU00322"/>
    </source>
</evidence>
<feature type="compositionally biased region" description="Basic and acidic residues" evidence="6">
    <location>
        <begin position="316"/>
        <end position="327"/>
    </location>
</feature>
<dbReference type="OrthoDB" id="6367910at2759"/>
<dbReference type="PROSITE" id="PS50199">
    <property type="entry name" value="ZF_RANBP2_2"/>
    <property type="match status" value="1"/>
</dbReference>
<feature type="compositionally biased region" description="Polar residues" evidence="6">
    <location>
        <begin position="104"/>
        <end position="115"/>
    </location>
</feature>
<reference evidence="8" key="1">
    <citation type="submission" date="2019-08" db="EMBL/GenBank/DDBJ databases">
        <title>The genome of the North American firefly Photinus pyralis.</title>
        <authorList>
            <consortium name="Photinus pyralis genome working group"/>
            <person name="Fallon T.R."/>
            <person name="Sander Lower S.E."/>
            <person name="Weng J.-K."/>
        </authorList>
    </citation>
    <scope>NUCLEOTIDE SEQUENCE</scope>
    <source>
        <strain evidence="8">TRF0915ILg1</strain>
        <tissue evidence="8">Whole body</tissue>
    </source>
</reference>
<dbReference type="PANTHER" id="PTHR46253">
    <property type="entry name" value="TGF-BETA-ACTIVATED KINASE 1 AND MAP3K7-BINDING PROTEIN TAB"/>
    <property type="match status" value="1"/>
</dbReference>
<feature type="region of interest" description="Disordered" evidence="6">
    <location>
        <begin position="132"/>
        <end position="191"/>
    </location>
</feature>
<feature type="compositionally biased region" description="Low complexity" evidence="6">
    <location>
        <begin position="286"/>
        <end position="304"/>
    </location>
</feature>
<keyword evidence="5" id="KW-0175">Coiled coil</keyword>
<feature type="compositionally biased region" description="Polar residues" evidence="6">
    <location>
        <begin position="88"/>
        <end position="97"/>
    </location>
</feature>
<protein>
    <recommendedName>
        <fullName evidence="7">RanBP2-type domain-containing protein</fullName>
    </recommendedName>
</protein>
<dbReference type="SUPFAM" id="SSF90209">
    <property type="entry name" value="Ran binding protein zinc finger-like"/>
    <property type="match status" value="1"/>
</dbReference>
<dbReference type="PROSITE" id="PS01358">
    <property type="entry name" value="ZF_RANBP2_1"/>
    <property type="match status" value="1"/>
</dbReference>
<evidence type="ECO:0000313" key="9">
    <source>
        <dbReference type="Proteomes" id="UP000801492"/>
    </source>
</evidence>
<keyword evidence="2 4" id="KW-0863">Zinc-finger</keyword>
<evidence type="ECO:0000256" key="2">
    <source>
        <dbReference type="ARBA" id="ARBA00022771"/>
    </source>
</evidence>
<evidence type="ECO:0000259" key="7">
    <source>
        <dbReference type="PROSITE" id="PS50199"/>
    </source>
</evidence>
<evidence type="ECO:0000313" key="8">
    <source>
        <dbReference type="EMBL" id="KAF2882547.1"/>
    </source>
</evidence>
<feature type="compositionally biased region" description="Polar residues" evidence="6">
    <location>
        <begin position="305"/>
        <end position="315"/>
    </location>
</feature>
<dbReference type="InterPro" id="IPR001876">
    <property type="entry name" value="Znf_RanBP2"/>
</dbReference>
<evidence type="ECO:0000256" key="6">
    <source>
        <dbReference type="SAM" id="MobiDB-lite"/>
    </source>
</evidence>
<feature type="region of interest" description="Disordered" evidence="6">
    <location>
        <begin position="395"/>
        <end position="465"/>
    </location>
</feature>
<feature type="compositionally biased region" description="Polar residues" evidence="6">
    <location>
        <begin position="251"/>
        <end position="265"/>
    </location>
</feature>
<dbReference type="AlphaFoldDB" id="A0A8K0CE89"/>
<sequence>MFAGGRRRTSNIRVMQLFHELKQQFPTVPDHIVTACIANYANRSNPEGGSDADTFAFREVLEAAAALRSVEDQELMGRTLTKPADPTVSLSEPSVCNQEPDVTELSSKTESTIKSPKVNQNTIFSETRHTARVQETSTVTEPRHRSEMNESDSDLNRNVVKPSAFYSKESETVSVNPSERKLPPQRPNHLDIKCETSSAFDKPAEKNDSSGFNKIQPSEKCFDLQKLLNTENLNVKPPRSPLSAKRFANANIKNSPTKTDQNLNIRSPLASPETHKKIPLHHHGSTDSVSASTSGVSSGGVSNSPPISNLYSSGTRRPETSDRRPETAETPTQTTETLLGSGSVNLSLNVNCQMDLVQSPTVPKHTSILQVTPQLPWCQEPMSQRSYTSVNLTLRPPSTEPQAPIDITSQNSSLTYSTSSFDSQKGLQSRLQITVGPGGGSVSSVRTRPRSSYHPHDSPEETVPVRAGSLPDLATESKSPVISKQQVRIERLRIELITEKGRLSAMQEEVAALEKPSSITSKADAELEKQLQKEIRHLRGQCERLTYDVDRQSESRVPLGETNEEFYRNIYTGQRGPFTLGSSSSERAPNLSRHLHYQGPAPPPPQIEIEGPKWNCHMCTFQNHPLLDKCEQCEMPRILHVSAAPGDNIHIHVTPRISRRVVHSWVL</sequence>
<feature type="compositionally biased region" description="Basic and acidic residues" evidence="6">
    <location>
        <begin position="178"/>
        <end position="191"/>
    </location>
</feature>
<proteinExistence type="predicted"/>
<keyword evidence="1" id="KW-0479">Metal-binding</keyword>
<keyword evidence="3" id="KW-0862">Zinc</keyword>
<feature type="compositionally biased region" description="Low complexity" evidence="6">
    <location>
        <begin position="408"/>
        <end position="423"/>
    </location>
</feature>
<feature type="domain" description="RanBP2-type" evidence="7">
    <location>
        <begin position="609"/>
        <end position="639"/>
    </location>
</feature>
<feature type="coiled-coil region" evidence="5">
    <location>
        <begin position="489"/>
        <end position="548"/>
    </location>
</feature>
<comment type="caution">
    <text evidence="8">The sequence shown here is derived from an EMBL/GenBank/DDBJ whole genome shotgun (WGS) entry which is preliminary data.</text>
</comment>
<gene>
    <name evidence="8" type="ORF">ILUMI_23625</name>
</gene>